<dbReference type="EMBL" id="CP011387">
    <property type="protein sequence ID" value="ANE43416.1"/>
    <property type="molecule type" value="Genomic_DNA"/>
</dbReference>
<name>A0A172T8Z6_9DEIO</name>
<keyword evidence="3" id="KW-1185">Reference proteome</keyword>
<accession>A0A172T8Z6</accession>
<dbReference type="AlphaFoldDB" id="A0A172T8Z6"/>
<proteinExistence type="predicted"/>
<organism evidence="2 3">
    <name type="scientific">Deinococcus puniceus</name>
    <dbReference type="NCBI Taxonomy" id="1182568"/>
    <lineage>
        <taxon>Bacteria</taxon>
        <taxon>Thermotogati</taxon>
        <taxon>Deinococcota</taxon>
        <taxon>Deinococci</taxon>
        <taxon>Deinococcales</taxon>
        <taxon>Deinococcaceae</taxon>
        <taxon>Deinococcus</taxon>
    </lineage>
</organism>
<reference evidence="2 3" key="1">
    <citation type="submission" date="2015-01" db="EMBL/GenBank/DDBJ databases">
        <title>Deinococcus puniceus/DY1/ whole genome sequencing.</title>
        <authorList>
            <person name="Kim M.K."/>
            <person name="Srinivasan S."/>
            <person name="Lee J.-J."/>
        </authorList>
    </citation>
    <scope>NUCLEOTIDE SEQUENCE [LARGE SCALE GENOMIC DNA]</scope>
    <source>
        <strain evidence="2 3">DY1</strain>
    </source>
</reference>
<gene>
    <name evidence="2" type="ORF">SU48_06145</name>
</gene>
<evidence type="ECO:0000256" key="1">
    <source>
        <dbReference type="SAM" id="SignalP"/>
    </source>
</evidence>
<dbReference type="KEGG" id="dpu:SU48_06145"/>
<evidence type="ECO:0000313" key="2">
    <source>
        <dbReference type="EMBL" id="ANE43416.1"/>
    </source>
</evidence>
<dbReference type="RefSeq" id="WP_064014479.1">
    <property type="nucleotide sequence ID" value="NZ_CP011387.1"/>
</dbReference>
<sequence>MTRPHALTFTACLLVCSGLAQTTRPPTTQQAAQNAARVAVARETAQVRSLQRSGGLKAVKVTGSCAGRDNIPLLKVWADAKGTPRLVQYQRLFPDNARSFTGYYDAAGRLRYAKASASGFIGLLYNVTTEYDAAGRQVAESGTRRPGWGQDVRRMPGLNPDLLKRGICTR</sequence>
<feature type="chain" id="PRO_5008000508" evidence="1">
    <location>
        <begin position="21"/>
        <end position="170"/>
    </location>
</feature>
<protein>
    <submittedName>
        <fullName evidence="2">Uncharacterized protein</fullName>
    </submittedName>
</protein>
<evidence type="ECO:0000313" key="3">
    <source>
        <dbReference type="Proteomes" id="UP000077363"/>
    </source>
</evidence>
<dbReference type="Proteomes" id="UP000077363">
    <property type="component" value="Chromosome"/>
</dbReference>
<dbReference type="PATRIC" id="fig|1182568.3.peg.1280"/>
<feature type="signal peptide" evidence="1">
    <location>
        <begin position="1"/>
        <end position="20"/>
    </location>
</feature>
<dbReference type="STRING" id="1182568.SU48_06145"/>
<keyword evidence="1" id="KW-0732">Signal</keyword>